<reference evidence="4" key="1">
    <citation type="submission" date="2020-05" db="EMBL/GenBank/DDBJ databases">
        <authorList>
            <person name="Chiriac C."/>
            <person name="Salcher M."/>
            <person name="Ghai R."/>
            <person name="Kavagutti S V."/>
        </authorList>
    </citation>
    <scope>NUCLEOTIDE SEQUENCE</scope>
</reference>
<dbReference type="EMBL" id="LR796889">
    <property type="protein sequence ID" value="CAB4172996.1"/>
    <property type="molecule type" value="Genomic_DNA"/>
</dbReference>
<dbReference type="EMBL" id="LR798409">
    <property type="protein sequence ID" value="CAB5229807.1"/>
    <property type="molecule type" value="Genomic_DNA"/>
</dbReference>
<keyword evidence="1" id="KW-1133">Transmembrane helix</keyword>
<evidence type="ECO:0000313" key="3">
    <source>
        <dbReference type="EMBL" id="CAB4203993.1"/>
    </source>
</evidence>
<evidence type="ECO:0000256" key="1">
    <source>
        <dbReference type="SAM" id="Phobius"/>
    </source>
</evidence>
<organism evidence="4">
    <name type="scientific">uncultured Caudovirales phage</name>
    <dbReference type="NCBI Taxonomy" id="2100421"/>
    <lineage>
        <taxon>Viruses</taxon>
        <taxon>Duplodnaviria</taxon>
        <taxon>Heunggongvirae</taxon>
        <taxon>Uroviricota</taxon>
        <taxon>Caudoviricetes</taxon>
        <taxon>Peduoviridae</taxon>
        <taxon>Maltschvirus</taxon>
        <taxon>Maltschvirus maltsch</taxon>
    </lineage>
</organism>
<proteinExistence type="predicted"/>
<sequence>MTDSTDKRLSKIEATLDAVLEQTTRTNGTVIKHSQQIDELESWRDKLAGALIPISIASPVVAGLIVSYLSK</sequence>
<accession>A0A6J7XPA6</accession>
<keyword evidence="1" id="KW-0472">Membrane</keyword>
<gene>
    <name evidence="3" type="ORF">UFOVP1392_17</name>
    <name evidence="4" type="ORF">UFOVP1569_16</name>
    <name evidence="2" type="ORF">UFOVP952_27</name>
</gene>
<name>A0A6J7XPA6_9CAUD</name>
<feature type="transmembrane region" description="Helical" evidence="1">
    <location>
        <begin position="47"/>
        <end position="69"/>
    </location>
</feature>
<evidence type="ECO:0000313" key="2">
    <source>
        <dbReference type="EMBL" id="CAB4172996.1"/>
    </source>
</evidence>
<keyword evidence="1" id="KW-0812">Transmembrane</keyword>
<dbReference type="EMBL" id="LR797334">
    <property type="protein sequence ID" value="CAB4203993.1"/>
    <property type="molecule type" value="Genomic_DNA"/>
</dbReference>
<evidence type="ECO:0000313" key="4">
    <source>
        <dbReference type="EMBL" id="CAB5229807.1"/>
    </source>
</evidence>
<protein>
    <submittedName>
        <fullName evidence="4">Uncharacterized protein</fullName>
    </submittedName>
</protein>